<accession>A0A0F9H438</accession>
<feature type="region of interest" description="Disordered" evidence="1">
    <location>
        <begin position="23"/>
        <end position="42"/>
    </location>
</feature>
<comment type="caution">
    <text evidence="2">The sequence shown here is derived from an EMBL/GenBank/DDBJ whole genome shotgun (WGS) entry which is preliminary data.</text>
</comment>
<gene>
    <name evidence="2" type="ORF">LCGC14_1750330</name>
</gene>
<proteinExistence type="predicted"/>
<name>A0A0F9H438_9ZZZZ</name>
<organism evidence="2">
    <name type="scientific">marine sediment metagenome</name>
    <dbReference type="NCBI Taxonomy" id="412755"/>
    <lineage>
        <taxon>unclassified sequences</taxon>
        <taxon>metagenomes</taxon>
        <taxon>ecological metagenomes</taxon>
    </lineage>
</organism>
<dbReference type="EMBL" id="LAZR01016136">
    <property type="protein sequence ID" value="KKM05809.1"/>
    <property type="molecule type" value="Genomic_DNA"/>
</dbReference>
<dbReference type="AlphaFoldDB" id="A0A0F9H438"/>
<protein>
    <submittedName>
        <fullName evidence="2">Uncharacterized protein</fullName>
    </submittedName>
</protein>
<reference evidence="2" key="1">
    <citation type="journal article" date="2015" name="Nature">
        <title>Complex archaea that bridge the gap between prokaryotes and eukaryotes.</title>
        <authorList>
            <person name="Spang A."/>
            <person name="Saw J.H."/>
            <person name="Jorgensen S.L."/>
            <person name="Zaremba-Niedzwiedzka K."/>
            <person name="Martijn J."/>
            <person name="Lind A.E."/>
            <person name="van Eijk R."/>
            <person name="Schleper C."/>
            <person name="Guy L."/>
            <person name="Ettema T.J."/>
        </authorList>
    </citation>
    <scope>NUCLEOTIDE SEQUENCE</scope>
</reference>
<sequence length="80" mass="8552">MDRRQLAKNAFLGLCGTLLGKKVEEPVEPPGGPTSTEGGHWTSMEPIVIYPNHPAGSTEAVPPGWDFLNDPGEDVYNGTC</sequence>
<evidence type="ECO:0000313" key="2">
    <source>
        <dbReference type="EMBL" id="KKM05809.1"/>
    </source>
</evidence>
<evidence type="ECO:0000256" key="1">
    <source>
        <dbReference type="SAM" id="MobiDB-lite"/>
    </source>
</evidence>